<dbReference type="Pfam" id="PF00990">
    <property type="entry name" value="GGDEF"/>
    <property type="match status" value="1"/>
</dbReference>
<feature type="domain" description="PAS" evidence="1">
    <location>
        <begin position="66"/>
        <end position="136"/>
    </location>
</feature>
<evidence type="ECO:0000259" key="1">
    <source>
        <dbReference type="PROSITE" id="PS50112"/>
    </source>
</evidence>
<comment type="caution">
    <text evidence="4">The sequence shown here is derived from an EMBL/GenBank/DDBJ whole genome shotgun (WGS) entry which is preliminary data.</text>
</comment>
<dbReference type="SMART" id="SM00052">
    <property type="entry name" value="EAL"/>
    <property type="match status" value="1"/>
</dbReference>
<dbReference type="EMBL" id="BMQL01000015">
    <property type="protein sequence ID" value="GGR13267.1"/>
    <property type="molecule type" value="Genomic_DNA"/>
</dbReference>
<organism evidence="4 5">
    <name type="scientific">Deinococcus ruber</name>
    <dbReference type="NCBI Taxonomy" id="1848197"/>
    <lineage>
        <taxon>Bacteria</taxon>
        <taxon>Thermotogati</taxon>
        <taxon>Deinococcota</taxon>
        <taxon>Deinococci</taxon>
        <taxon>Deinococcales</taxon>
        <taxon>Deinococcaceae</taxon>
        <taxon>Deinococcus</taxon>
    </lineage>
</organism>
<evidence type="ECO:0000313" key="5">
    <source>
        <dbReference type="Proteomes" id="UP000603865"/>
    </source>
</evidence>
<dbReference type="PROSITE" id="PS50883">
    <property type="entry name" value="EAL"/>
    <property type="match status" value="1"/>
</dbReference>
<dbReference type="InterPro" id="IPR043128">
    <property type="entry name" value="Rev_trsase/Diguanyl_cyclase"/>
</dbReference>
<dbReference type="PROSITE" id="PS50887">
    <property type="entry name" value="GGDEF"/>
    <property type="match status" value="1"/>
</dbReference>
<dbReference type="SUPFAM" id="SSF55073">
    <property type="entry name" value="Nucleotide cyclase"/>
    <property type="match status" value="1"/>
</dbReference>
<reference evidence="4" key="2">
    <citation type="submission" date="2020-09" db="EMBL/GenBank/DDBJ databases">
        <authorList>
            <person name="Sun Q."/>
            <person name="Ohkuma M."/>
        </authorList>
    </citation>
    <scope>NUCLEOTIDE SEQUENCE</scope>
    <source>
        <strain evidence="4">JCM 31311</strain>
    </source>
</reference>
<feature type="domain" description="EAL" evidence="2">
    <location>
        <begin position="387"/>
        <end position="638"/>
    </location>
</feature>
<dbReference type="SUPFAM" id="SSF55785">
    <property type="entry name" value="PYP-like sensor domain (PAS domain)"/>
    <property type="match status" value="1"/>
</dbReference>
<dbReference type="InterPro" id="IPR001633">
    <property type="entry name" value="EAL_dom"/>
</dbReference>
<evidence type="ECO:0000313" key="4">
    <source>
        <dbReference type="EMBL" id="GGR13267.1"/>
    </source>
</evidence>
<dbReference type="RefSeq" id="WP_189091115.1">
    <property type="nucleotide sequence ID" value="NZ_BMQL01000015.1"/>
</dbReference>
<dbReference type="InterPro" id="IPR000014">
    <property type="entry name" value="PAS"/>
</dbReference>
<dbReference type="CDD" id="cd00130">
    <property type="entry name" value="PAS"/>
    <property type="match status" value="1"/>
</dbReference>
<accession>A0A918CAT3</accession>
<protein>
    <submittedName>
        <fullName evidence="4">Uncharacterized protein</fullName>
    </submittedName>
</protein>
<dbReference type="NCBIfam" id="TIGR00229">
    <property type="entry name" value="sensory_box"/>
    <property type="match status" value="1"/>
</dbReference>
<keyword evidence="5" id="KW-1185">Reference proteome</keyword>
<dbReference type="Pfam" id="PF00563">
    <property type="entry name" value="EAL"/>
    <property type="match status" value="1"/>
</dbReference>
<dbReference type="InterPro" id="IPR052155">
    <property type="entry name" value="Biofilm_reg_signaling"/>
</dbReference>
<dbReference type="PANTHER" id="PTHR44757:SF2">
    <property type="entry name" value="BIOFILM ARCHITECTURE MAINTENANCE PROTEIN MBAA"/>
    <property type="match status" value="1"/>
</dbReference>
<dbReference type="PROSITE" id="PS50112">
    <property type="entry name" value="PAS"/>
    <property type="match status" value="1"/>
</dbReference>
<gene>
    <name evidence="4" type="ORF">GCM10008957_27780</name>
</gene>
<name>A0A918CAT3_9DEIO</name>
<sequence>MPDDELPSHYERLRRQAEHQLRRGVQPRLHDAAVAEDLSYELQVYRVELDLQQETLQLTATELEVEREHYQALYEHAPVAYFSLDPQGEIVDVNLAGLKLLQFQRRQLLLRRFSQFIVPPQRGAFAALLHEGSSASPHLFTVTRWNGEQVEVQLQVFTLPGITPERTQCLLTLTDITPLVQAQAQLAQLNVTLEDRVTEGTRHLRELNVRLHHQALHDYLTGLPNRAGFAEELQRALVYLRQDQQAFAVLFCDIDRFKAINDALGHSGGDEVLIELSRRLQAVTRPTDQIARLGGDEFAMLLHDVTDLPMVSAVIARLEAAVQAPCSVAGHELYLNLSTGVLLVNEGYEQPEEIMRDVDLALYQAKQAGRAMSRVFQPAMRDVSKDRLGLEAQLHHVLEREELVVHYQPVVSLATRQVVGLEALVRWQHPQRGLLLPEAFIPLAEEHHLVGAIDRWVLQEVGRQVARWQRQRRGTQKLWMNVNVSAQDLTQVAAVTAHLRALAFPAPWQVMVELTERVLMHRTDADPSALEGLRQAQVQLVVDDFGMGFSSLSRLHRLPVSVLKVDRSFVAALEEDIELVRAMVSMGRALGMVMVAEGIETEAQYHRLVEIGVEAGQGWLFAPALPADQVNAYLPHSRKRRRSIDRP</sequence>
<dbReference type="SMART" id="SM00091">
    <property type="entry name" value="PAS"/>
    <property type="match status" value="1"/>
</dbReference>
<reference evidence="4" key="1">
    <citation type="journal article" date="2014" name="Int. J. Syst. Evol. Microbiol.">
        <title>Complete genome sequence of Corynebacterium casei LMG S-19264T (=DSM 44701T), isolated from a smear-ripened cheese.</title>
        <authorList>
            <consortium name="US DOE Joint Genome Institute (JGI-PGF)"/>
            <person name="Walter F."/>
            <person name="Albersmeier A."/>
            <person name="Kalinowski J."/>
            <person name="Ruckert C."/>
        </authorList>
    </citation>
    <scope>NUCLEOTIDE SEQUENCE</scope>
    <source>
        <strain evidence="4">JCM 31311</strain>
    </source>
</reference>
<evidence type="ECO:0000259" key="2">
    <source>
        <dbReference type="PROSITE" id="PS50883"/>
    </source>
</evidence>
<dbReference type="Gene3D" id="3.30.70.270">
    <property type="match status" value="1"/>
</dbReference>
<dbReference type="CDD" id="cd01948">
    <property type="entry name" value="EAL"/>
    <property type="match status" value="1"/>
</dbReference>
<dbReference type="AlphaFoldDB" id="A0A918CAT3"/>
<dbReference type="InterPro" id="IPR013767">
    <property type="entry name" value="PAS_fold"/>
</dbReference>
<feature type="domain" description="GGDEF" evidence="3">
    <location>
        <begin position="245"/>
        <end position="378"/>
    </location>
</feature>
<dbReference type="InterPro" id="IPR029787">
    <property type="entry name" value="Nucleotide_cyclase"/>
</dbReference>
<dbReference type="GO" id="GO:0006355">
    <property type="term" value="P:regulation of DNA-templated transcription"/>
    <property type="evidence" value="ECO:0007669"/>
    <property type="project" value="InterPro"/>
</dbReference>
<dbReference type="InterPro" id="IPR035919">
    <property type="entry name" value="EAL_sf"/>
</dbReference>
<dbReference type="InterPro" id="IPR000160">
    <property type="entry name" value="GGDEF_dom"/>
</dbReference>
<dbReference type="Gene3D" id="3.20.20.450">
    <property type="entry name" value="EAL domain"/>
    <property type="match status" value="1"/>
</dbReference>
<dbReference type="Proteomes" id="UP000603865">
    <property type="component" value="Unassembled WGS sequence"/>
</dbReference>
<dbReference type="SUPFAM" id="SSF141868">
    <property type="entry name" value="EAL domain-like"/>
    <property type="match status" value="1"/>
</dbReference>
<dbReference type="InterPro" id="IPR035965">
    <property type="entry name" value="PAS-like_dom_sf"/>
</dbReference>
<dbReference type="NCBIfam" id="TIGR00254">
    <property type="entry name" value="GGDEF"/>
    <property type="match status" value="1"/>
</dbReference>
<dbReference type="Pfam" id="PF00989">
    <property type="entry name" value="PAS"/>
    <property type="match status" value="1"/>
</dbReference>
<dbReference type="PANTHER" id="PTHR44757">
    <property type="entry name" value="DIGUANYLATE CYCLASE DGCP"/>
    <property type="match status" value="1"/>
</dbReference>
<dbReference type="SMART" id="SM00267">
    <property type="entry name" value="GGDEF"/>
    <property type="match status" value="1"/>
</dbReference>
<proteinExistence type="predicted"/>
<dbReference type="CDD" id="cd01949">
    <property type="entry name" value="GGDEF"/>
    <property type="match status" value="1"/>
</dbReference>
<dbReference type="Gene3D" id="3.30.450.20">
    <property type="entry name" value="PAS domain"/>
    <property type="match status" value="1"/>
</dbReference>
<evidence type="ECO:0000259" key="3">
    <source>
        <dbReference type="PROSITE" id="PS50887"/>
    </source>
</evidence>